<dbReference type="SMART" id="SM00891">
    <property type="entry name" value="ERCC4"/>
    <property type="match status" value="1"/>
</dbReference>
<dbReference type="FunFam" id="1.10.150.670:FF:000002">
    <property type="entry name" value="Crossover junction endonuclease EME1"/>
    <property type="match status" value="1"/>
</dbReference>
<dbReference type="STRING" id="13735.ENSPSIP00000003663"/>
<comment type="subcellular location">
    <subcellularLocation>
        <location evidence="1">Nucleus</location>
    </subcellularLocation>
</comment>
<evidence type="ECO:0000256" key="4">
    <source>
        <dbReference type="ARBA" id="ARBA00023172"/>
    </source>
</evidence>
<dbReference type="GO" id="GO:0000712">
    <property type="term" value="P:resolution of meiotic recombination intermediates"/>
    <property type="evidence" value="ECO:0007669"/>
    <property type="project" value="TreeGrafter"/>
</dbReference>
<keyword evidence="6" id="KW-0539">Nucleus</keyword>
<proteinExistence type="inferred from homology"/>
<dbReference type="PANTHER" id="PTHR21077">
    <property type="entry name" value="EME1 PROTEIN"/>
    <property type="match status" value="1"/>
</dbReference>
<keyword evidence="11" id="KW-1185">Reference proteome</keyword>
<evidence type="ECO:0000259" key="9">
    <source>
        <dbReference type="SMART" id="SM00891"/>
    </source>
</evidence>
<dbReference type="InterPro" id="IPR042530">
    <property type="entry name" value="EME1/EME2_C"/>
</dbReference>
<evidence type="ECO:0000256" key="6">
    <source>
        <dbReference type="ARBA" id="ARBA00023242"/>
    </source>
</evidence>
<evidence type="ECO:0000313" key="11">
    <source>
        <dbReference type="Proteomes" id="UP000007267"/>
    </source>
</evidence>
<evidence type="ECO:0000256" key="2">
    <source>
        <dbReference type="ARBA" id="ARBA00005313"/>
    </source>
</evidence>
<evidence type="ECO:0000256" key="8">
    <source>
        <dbReference type="SAM" id="MobiDB-lite"/>
    </source>
</evidence>
<dbReference type="GO" id="GO:0048476">
    <property type="term" value="C:Holliday junction resolvase complex"/>
    <property type="evidence" value="ECO:0007669"/>
    <property type="project" value="InterPro"/>
</dbReference>
<dbReference type="CTD" id="197342"/>
<comment type="similarity">
    <text evidence="2">Belongs to the EME1/MMS4 family.</text>
</comment>
<keyword evidence="3" id="KW-0227">DNA damage</keyword>
<dbReference type="Proteomes" id="UP000007267">
    <property type="component" value="Unassembled WGS sequence"/>
</dbReference>
<protein>
    <submittedName>
        <fullName evidence="10">Essential meiotic structure-specific endonuclease subunit 2</fullName>
    </submittedName>
</protein>
<dbReference type="EMBL" id="AGCU01133383">
    <property type="status" value="NOT_ANNOTATED_CDS"/>
    <property type="molecule type" value="Genomic_DNA"/>
</dbReference>
<reference evidence="11" key="1">
    <citation type="submission" date="2011-10" db="EMBL/GenBank/DDBJ databases">
        <authorList>
            <consortium name="Soft-shell Turtle Genome Consortium"/>
        </authorList>
    </citation>
    <scope>NUCLEOTIDE SEQUENCE [LARGE SCALE GENOMIC DNA]</scope>
    <source>
        <strain evidence="11">Daiwa-1</strain>
    </source>
</reference>
<dbReference type="eggNOG" id="ENOG502RQYN">
    <property type="taxonomic scope" value="Eukaryota"/>
</dbReference>
<dbReference type="GO" id="GO:0003677">
    <property type="term" value="F:DNA binding"/>
    <property type="evidence" value="ECO:0007669"/>
    <property type="project" value="InterPro"/>
</dbReference>
<dbReference type="PANTHER" id="PTHR21077:SF6">
    <property type="entry name" value="CROSSOVER JUNCTION ENDONUCLEASE EME2-RELATED"/>
    <property type="match status" value="1"/>
</dbReference>
<dbReference type="HOGENOM" id="CLU_034099_1_0_1"/>
<dbReference type="CDD" id="cd20082">
    <property type="entry name" value="XPF_nuclease_EME2"/>
    <property type="match status" value="1"/>
</dbReference>
<dbReference type="GO" id="GO:0008821">
    <property type="term" value="F:crossover junction DNA endonuclease activity"/>
    <property type="evidence" value="ECO:0007669"/>
    <property type="project" value="TreeGrafter"/>
</dbReference>
<dbReference type="GO" id="GO:0031297">
    <property type="term" value="P:replication fork processing"/>
    <property type="evidence" value="ECO:0007669"/>
    <property type="project" value="Ensembl"/>
</dbReference>
<keyword evidence="7" id="KW-0175">Coiled coil</keyword>
<gene>
    <name evidence="10" type="primary">EME2</name>
</gene>
<dbReference type="OrthoDB" id="343092at2759"/>
<dbReference type="Gene3D" id="1.10.150.670">
    <property type="entry name" value="Crossover junction endonuclease EME1, DNA-binding domain"/>
    <property type="match status" value="1"/>
</dbReference>
<evidence type="ECO:0000313" key="10">
    <source>
        <dbReference type="Ensembl" id="ENSPSIP00000003663.1"/>
    </source>
</evidence>
<dbReference type="InterPro" id="IPR033310">
    <property type="entry name" value="Mms4/EME1/EME2"/>
</dbReference>
<reference evidence="10" key="3">
    <citation type="submission" date="2025-08" db="UniProtKB">
        <authorList>
            <consortium name="Ensembl"/>
        </authorList>
    </citation>
    <scope>IDENTIFICATION</scope>
</reference>
<sequence length="484" mass="55010">MVIRNAEEKNKTMEEKSKNQSNGKINRFFKRAAAWEISDSDADSDIESHQTETVTLMNPTADTLDHGICDHAVQEDLKSCLSASEPASPQQVATSSPSQNIMKRIPADIKACQARAESRKLKREIRKTEKERRKAQEVLEKQRRREAFDTLKLLRPDQCLKYMTVCIDPGLLEDPGSDALMKAFDSLECNYYIEPQEVPCSITWRRNTPNGFSSVDDTLVKSEEENEVVLLVDPRDFLKRLLSVTQSLREAPSGNRPDLSQLLPLDCLEGPSLKSYSLAVIGLCAYTWYDSHQDKQSALTPEEQSRHKDLRFQLSPELSMTQQELEEGLVVLQLWGNTEVLFLDTWHELSQHVSALTKAIAKRPYKKQLKTQLFSFCTDGGWPSSIRVEKDGTGLKQLWKRQIKQFNRVSPVVAGAIAAAYPSPSLLLQAYEECSTEKDRFLLLSDIRVKAEDNRRERRIGTDLSRRVYLFITSTNPDLVLDLG</sequence>
<keyword evidence="5" id="KW-0234">DNA repair</keyword>
<dbReference type="GO" id="GO:0031573">
    <property type="term" value="P:mitotic intra-S DNA damage checkpoint signaling"/>
    <property type="evidence" value="ECO:0007669"/>
    <property type="project" value="TreeGrafter"/>
</dbReference>
<organism evidence="10 11">
    <name type="scientific">Pelodiscus sinensis</name>
    <name type="common">Chinese softshell turtle</name>
    <name type="synonym">Trionyx sinensis</name>
    <dbReference type="NCBI Taxonomy" id="13735"/>
    <lineage>
        <taxon>Eukaryota</taxon>
        <taxon>Metazoa</taxon>
        <taxon>Chordata</taxon>
        <taxon>Craniata</taxon>
        <taxon>Vertebrata</taxon>
        <taxon>Euteleostomi</taxon>
        <taxon>Archelosauria</taxon>
        <taxon>Testudinata</taxon>
        <taxon>Testudines</taxon>
        <taxon>Cryptodira</taxon>
        <taxon>Trionychia</taxon>
        <taxon>Trionychidae</taxon>
        <taxon>Pelodiscus</taxon>
    </lineage>
</organism>
<dbReference type="GeneTree" id="ENSGT00530000063937"/>
<feature type="coiled-coil region" evidence="7">
    <location>
        <begin position="118"/>
        <end position="145"/>
    </location>
</feature>
<dbReference type="Pfam" id="PF21292">
    <property type="entry name" value="EME1-MUS81_C"/>
    <property type="match status" value="1"/>
</dbReference>
<reference evidence="11" key="2">
    <citation type="journal article" date="2013" name="Nat. Genet.">
        <title>The draft genomes of soft-shell turtle and green sea turtle yield insights into the development and evolution of the turtle-specific body plan.</title>
        <authorList>
            <person name="Wang Z."/>
            <person name="Pascual-Anaya J."/>
            <person name="Zadissa A."/>
            <person name="Li W."/>
            <person name="Niimura Y."/>
            <person name="Huang Z."/>
            <person name="Li C."/>
            <person name="White S."/>
            <person name="Xiong Z."/>
            <person name="Fang D."/>
            <person name="Wang B."/>
            <person name="Ming Y."/>
            <person name="Chen Y."/>
            <person name="Zheng Y."/>
            <person name="Kuraku S."/>
            <person name="Pignatelli M."/>
            <person name="Herrero J."/>
            <person name="Beal K."/>
            <person name="Nozawa M."/>
            <person name="Li Q."/>
            <person name="Wang J."/>
            <person name="Zhang H."/>
            <person name="Yu L."/>
            <person name="Shigenobu S."/>
            <person name="Wang J."/>
            <person name="Liu J."/>
            <person name="Flicek P."/>
            <person name="Searle S."/>
            <person name="Wang J."/>
            <person name="Kuratani S."/>
            <person name="Yin Y."/>
            <person name="Aken B."/>
            <person name="Zhang G."/>
            <person name="Irie N."/>
        </authorList>
    </citation>
    <scope>NUCLEOTIDE SEQUENCE [LARGE SCALE GENOMIC DNA]</scope>
    <source>
        <strain evidence="11">Daiwa-1</strain>
    </source>
</reference>
<dbReference type="KEGG" id="pss:102461905"/>
<dbReference type="RefSeq" id="XP_006130105.1">
    <property type="nucleotide sequence ID" value="XM_006130043.3"/>
</dbReference>
<dbReference type="OMA" id="VWAAGEQ"/>
<dbReference type="RefSeq" id="XP_014432512.1">
    <property type="nucleotide sequence ID" value="XM_014577026.2"/>
</dbReference>
<feature type="compositionally biased region" description="Basic and acidic residues" evidence="8">
    <location>
        <begin position="1"/>
        <end position="18"/>
    </location>
</feature>
<dbReference type="GO" id="GO:0043596">
    <property type="term" value="C:nuclear replication fork"/>
    <property type="evidence" value="ECO:0007669"/>
    <property type="project" value="Ensembl"/>
</dbReference>
<dbReference type="GO" id="GO:0006302">
    <property type="term" value="P:double-strand break repair"/>
    <property type="evidence" value="ECO:0007669"/>
    <property type="project" value="Ensembl"/>
</dbReference>
<evidence type="ECO:0000256" key="5">
    <source>
        <dbReference type="ARBA" id="ARBA00023204"/>
    </source>
</evidence>
<evidence type="ECO:0000256" key="1">
    <source>
        <dbReference type="ARBA" id="ARBA00004123"/>
    </source>
</evidence>
<dbReference type="Gene3D" id="3.40.50.10130">
    <property type="match status" value="1"/>
</dbReference>
<dbReference type="InterPro" id="IPR047523">
    <property type="entry name" value="XPF_nuclease_EME2"/>
</dbReference>
<dbReference type="RefSeq" id="XP_006130104.1">
    <property type="nucleotide sequence ID" value="XM_006130042.3"/>
</dbReference>
<evidence type="ECO:0000256" key="7">
    <source>
        <dbReference type="SAM" id="Coils"/>
    </source>
</evidence>
<keyword evidence="4" id="KW-0233">DNA recombination</keyword>
<dbReference type="GO" id="GO:0000723">
    <property type="term" value="P:telomere maintenance"/>
    <property type="evidence" value="ECO:0007669"/>
    <property type="project" value="Ensembl"/>
</dbReference>
<name>K7F6K3_PELSI</name>
<reference evidence="10" key="4">
    <citation type="submission" date="2025-09" db="UniProtKB">
        <authorList>
            <consortium name="Ensembl"/>
        </authorList>
    </citation>
    <scope>IDENTIFICATION</scope>
</reference>
<dbReference type="InterPro" id="IPR006166">
    <property type="entry name" value="ERCC4_domain"/>
</dbReference>
<feature type="domain" description="ERCC4" evidence="9">
    <location>
        <begin position="164"/>
        <end position="432"/>
    </location>
</feature>
<dbReference type="Ensembl" id="ENSPSIT00000003683.1">
    <property type="protein sequence ID" value="ENSPSIP00000003663.1"/>
    <property type="gene ID" value="ENSPSIG00000003484.1"/>
</dbReference>
<feature type="region of interest" description="Disordered" evidence="8">
    <location>
        <begin position="1"/>
        <end position="25"/>
    </location>
</feature>
<evidence type="ECO:0000256" key="3">
    <source>
        <dbReference type="ARBA" id="ARBA00022763"/>
    </source>
</evidence>
<dbReference type="GO" id="GO:0140767">
    <property type="term" value="F:enzyme-substrate adaptor activity"/>
    <property type="evidence" value="ECO:0007669"/>
    <property type="project" value="Ensembl"/>
</dbReference>
<dbReference type="GeneID" id="102461905"/>
<dbReference type="GO" id="GO:0000781">
    <property type="term" value="C:chromosome, telomeric region"/>
    <property type="evidence" value="ECO:0007669"/>
    <property type="project" value="Ensembl"/>
</dbReference>
<accession>K7F6K3</accession>
<dbReference type="AlphaFoldDB" id="K7F6K3"/>